<accession>A0A1H8IBI2</accession>
<evidence type="ECO:0000256" key="4">
    <source>
        <dbReference type="SAM" id="MobiDB-lite"/>
    </source>
</evidence>
<dbReference type="PANTHER" id="PTHR32089:SF112">
    <property type="entry name" value="LYSOZYME-LIKE PROTEIN-RELATED"/>
    <property type="match status" value="1"/>
</dbReference>
<feature type="domain" description="HAMP" evidence="7">
    <location>
        <begin position="266"/>
        <end position="319"/>
    </location>
</feature>
<gene>
    <name evidence="8" type="ORF">SAMN05216388_1004114</name>
</gene>
<dbReference type="Pfam" id="PF00672">
    <property type="entry name" value="HAMP"/>
    <property type="match status" value="1"/>
</dbReference>
<evidence type="ECO:0000256" key="3">
    <source>
        <dbReference type="PROSITE-ProRule" id="PRU00284"/>
    </source>
</evidence>
<dbReference type="SMART" id="SM00283">
    <property type="entry name" value="MA"/>
    <property type="match status" value="1"/>
</dbReference>
<dbReference type="Pfam" id="PF00015">
    <property type="entry name" value="MCPsignal"/>
    <property type="match status" value="1"/>
</dbReference>
<feature type="transmembrane region" description="Helical" evidence="5">
    <location>
        <begin position="150"/>
        <end position="172"/>
    </location>
</feature>
<dbReference type="Gene3D" id="1.10.287.950">
    <property type="entry name" value="Methyl-accepting chemotaxis protein"/>
    <property type="match status" value="1"/>
</dbReference>
<proteinExistence type="inferred from homology"/>
<keyword evidence="9" id="KW-1185">Reference proteome</keyword>
<keyword evidence="5" id="KW-1133">Transmembrane helix</keyword>
<feature type="region of interest" description="Disordered" evidence="4">
    <location>
        <begin position="626"/>
        <end position="648"/>
    </location>
</feature>
<protein>
    <submittedName>
        <fullName evidence="8">Methyl-accepting chemotaxis protein</fullName>
    </submittedName>
</protein>
<feature type="transmembrane region" description="Helical" evidence="5">
    <location>
        <begin position="184"/>
        <end position="207"/>
    </location>
</feature>
<evidence type="ECO:0000256" key="5">
    <source>
        <dbReference type="SAM" id="Phobius"/>
    </source>
</evidence>
<sequence>MSGASGTAGASAPGDESLRDALATFVSYIPDGTTIPESTWRARHRNVIAATLLQLPIWFLLGIYSGTTPIAEARIPATPLPLILLEIGIVFGLAALAWAGPFSRRVRTALAITSLLASSVVLVQFSGGYIEAHFHFFVAMAVVATYEDWLPFALGLGYVVFTHGVFGTIEASRVYNHTAAINNPWVWGLIHGIFVLFLALALMSNWVSTERSREDAREQLAQARDRAQQIDDLEAKQAEIERKREEAEQAQADAERKMGEVRERNERLERVANRYRTQMDRAADGDLSARVEVDDENDAMGEIGTAFNEMLTELESTVDEIQAFADEVVTESDQVSTEAAEARTASESLTESVQRITSATDQQREKLEATADEMTDLSATIEEVAASAETVAESSQATADVADRGEQTAHRAREQAQDVRAAIETTVERVESLDAQMDEIGEIVELIGDIAEQTNMLALNANIEAARAGNGGGGDAGEGFAVVANEVKNLAEETRSAAGDIEGLIEGTRAESQAAVTKAQEAESSVVEGIDAINDAVAAFEDVAENAAETDSGVQEISDTVDEQAASTEEAVAMIDEVTDLSRETAEETDTVSSVAQRQSASISEVDTAVSTLRTRAEDLQSLLSQFTVQPGSRDATGSKPTAGDGGR</sequence>
<evidence type="ECO:0000256" key="1">
    <source>
        <dbReference type="ARBA" id="ARBA00023224"/>
    </source>
</evidence>
<dbReference type="GO" id="GO:0016020">
    <property type="term" value="C:membrane"/>
    <property type="evidence" value="ECO:0007669"/>
    <property type="project" value="InterPro"/>
</dbReference>
<evidence type="ECO:0000259" key="7">
    <source>
        <dbReference type="PROSITE" id="PS50885"/>
    </source>
</evidence>
<dbReference type="GO" id="GO:0007165">
    <property type="term" value="P:signal transduction"/>
    <property type="evidence" value="ECO:0007669"/>
    <property type="project" value="UniProtKB-KW"/>
</dbReference>
<dbReference type="InterPro" id="IPR003660">
    <property type="entry name" value="HAMP_dom"/>
</dbReference>
<evidence type="ECO:0000313" key="8">
    <source>
        <dbReference type="EMBL" id="SEN65416.1"/>
    </source>
</evidence>
<feature type="region of interest" description="Disordered" evidence="4">
    <location>
        <begin position="240"/>
        <end position="263"/>
    </location>
</feature>
<evidence type="ECO:0000256" key="2">
    <source>
        <dbReference type="ARBA" id="ARBA00029447"/>
    </source>
</evidence>
<dbReference type="SMART" id="SM00304">
    <property type="entry name" value="HAMP"/>
    <property type="match status" value="2"/>
</dbReference>
<comment type="similarity">
    <text evidence="2">Belongs to the methyl-accepting chemotaxis (MCP) protein family.</text>
</comment>
<keyword evidence="5" id="KW-0472">Membrane</keyword>
<dbReference type="GO" id="GO:0006935">
    <property type="term" value="P:chemotaxis"/>
    <property type="evidence" value="ECO:0007669"/>
    <property type="project" value="InterPro"/>
</dbReference>
<dbReference type="PROSITE" id="PS50111">
    <property type="entry name" value="CHEMOTAXIS_TRANSDUC_2"/>
    <property type="match status" value="1"/>
</dbReference>
<dbReference type="CDD" id="cd06225">
    <property type="entry name" value="HAMP"/>
    <property type="match status" value="1"/>
</dbReference>
<feature type="transmembrane region" description="Helical" evidence="5">
    <location>
        <begin position="110"/>
        <end position="130"/>
    </location>
</feature>
<feature type="compositionally biased region" description="Polar residues" evidence="4">
    <location>
        <begin position="591"/>
        <end position="603"/>
    </location>
</feature>
<dbReference type="Proteomes" id="UP000198775">
    <property type="component" value="Unassembled WGS sequence"/>
</dbReference>
<dbReference type="GO" id="GO:0004888">
    <property type="term" value="F:transmembrane signaling receptor activity"/>
    <property type="evidence" value="ECO:0007669"/>
    <property type="project" value="InterPro"/>
</dbReference>
<evidence type="ECO:0000313" key="9">
    <source>
        <dbReference type="Proteomes" id="UP000198775"/>
    </source>
</evidence>
<keyword evidence="5" id="KW-0812">Transmembrane</keyword>
<evidence type="ECO:0000259" key="6">
    <source>
        <dbReference type="PROSITE" id="PS50111"/>
    </source>
</evidence>
<dbReference type="RefSeq" id="WP_092658579.1">
    <property type="nucleotide sequence ID" value="NZ_FOCX01000004.1"/>
</dbReference>
<dbReference type="SUPFAM" id="SSF58104">
    <property type="entry name" value="Methyl-accepting chemotaxis protein (MCP) signaling domain"/>
    <property type="match status" value="1"/>
</dbReference>
<dbReference type="PRINTS" id="PR00260">
    <property type="entry name" value="CHEMTRNSDUCR"/>
</dbReference>
<dbReference type="OrthoDB" id="8523at2157"/>
<feature type="compositionally biased region" description="Low complexity" evidence="4">
    <location>
        <begin position="336"/>
        <end position="352"/>
    </location>
</feature>
<dbReference type="PANTHER" id="PTHR32089">
    <property type="entry name" value="METHYL-ACCEPTING CHEMOTAXIS PROTEIN MCPB"/>
    <property type="match status" value="1"/>
</dbReference>
<organism evidence="8 9">
    <name type="scientific">Halorientalis persicus</name>
    <dbReference type="NCBI Taxonomy" id="1367881"/>
    <lineage>
        <taxon>Archaea</taxon>
        <taxon>Methanobacteriati</taxon>
        <taxon>Methanobacteriota</taxon>
        <taxon>Stenosarchaea group</taxon>
        <taxon>Halobacteria</taxon>
        <taxon>Halobacteriales</taxon>
        <taxon>Haloarculaceae</taxon>
        <taxon>Halorientalis</taxon>
    </lineage>
</organism>
<dbReference type="InterPro" id="IPR004089">
    <property type="entry name" value="MCPsignal_dom"/>
</dbReference>
<feature type="region of interest" description="Disordered" evidence="4">
    <location>
        <begin position="584"/>
        <end position="603"/>
    </location>
</feature>
<feature type="domain" description="Methyl-accepting transducer" evidence="6">
    <location>
        <begin position="338"/>
        <end position="579"/>
    </location>
</feature>
<dbReference type="AlphaFoldDB" id="A0A1H8IBI2"/>
<dbReference type="InterPro" id="IPR004090">
    <property type="entry name" value="Chemotax_Me-accpt_rcpt"/>
</dbReference>
<keyword evidence="1 3" id="KW-0807">Transducer</keyword>
<feature type="transmembrane region" description="Helical" evidence="5">
    <location>
        <begin position="47"/>
        <end position="67"/>
    </location>
</feature>
<feature type="region of interest" description="Disordered" evidence="4">
    <location>
        <begin position="332"/>
        <end position="366"/>
    </location>
</feature>
<dbReference type="PROSITE" id="PS50885">
    <property type="entry name" value="HAMP"/>
    <property type="match status" value="1"/>
</dbReference>
<name>A0A1H8IBI2_9EURY</name>
<dbReference type="CDD" id="cd11386">
    <property type="entry name" value="MCP_signal"/>
    <property type="match status" value="1"/>
</dbReference>
<reference evidence="9" key="1">
    <citation type="submission" date="2016-10" db="EMBL/GenBank/DDBJ databases">
        <authorList>
            <person name="Varghese N."/>
            <person name="Submissions S."/>
        </authorList>
    </citation>
    <scope>NUCLEOTIDE SEQUENCE [LARGE SCALE GENOMIC DNA]</scope>
    <source>
        <strain evidence="9">IBRC-M 10043</strain>
    </source>
</reference>
<dbReference type="Gene3D" id="6.10.340.10">
    <property type="match status" value="1"/>
</dbReference>
<dbReference type="EMBL" id="FOCX01000004">
    <property type="protein sequence ID" value="SEN65416.1"/>
    <property type="molecule type" value="Genomic_DNA"/>
</dbReference>
<feature type="transmembrane region" description="Helical" evidence="5">
    <location>
        <begin position="79"/>
        <end position="98"/>
    </location>
</feature>